<evidence type="ECO:0000313" key="11">
    <source>
        <dbReference type="RefSeq" id="XP_018497338.1"/>
    </source>
</evidence>
<dbReference type="GO" id="GO:1905515">
    <property type="term" value="P:non-motile cilium assembly"/>
    <property type="evidence" value="ECO:0007669"/>
    <property type="project" value="TreeGrafter"/>
</dbReference>
<feature type="coiled-coil region" evidence="8">
    <location>
        <begin position="390"/>
        <end position="417"/>
    </location>
</feature>
<feature type="compositionally biased region" description="Polar residues" evidence="9">
    <location>
        <begin position="645"/>
        <end position="654"/>
    </location>
</feature>
<feature type="coiled-coil region" evidence="8">
    <location>
        <begin position="1175"/>
        <end position="1202"/>
    </location>
</feature>
<accession>A0AAJ7L6L8</accession>
<feature type="compositionally biased region" description="Polar residues" evidence="9">
    <location>
        <begin position="537"/>
        <end position="547"/>
    </location>
</feature>
<keyword evidence="6" id="KW-0206">Cytoskeleton</keyword>
<dbReference type="PANTHER" id="PTHR18879">
    <property type="entry name" value="CENTROSOMAL PROTEIN OF 290 KDA"/>
    <property type="match status" value="1"/>
</dbReference>
<feature type="compositionally biased region" description="Basic and acidic residues" evidence="9">
    <location>
        <begin position="617"/>
        <end position="632"/>
    </location>
</feature>
<feature type="compositionally biased region" description="Basic and acidic residues" evidence="9">
    <location>
        <begin position="570"/>
        <end position="588"/>
    </location>
</feature>
<evidence type="ECO:0000256" key="4">
    <source>
        <dbReference type="ARBA" id="ARBA00022794"/>
    </source>
</evidence>
<feature type="region of interest" description="Disordered" evidence="9">
    <location>
        <begin position="617"/>
        <end position="679"/>
    </location>
</feature>
<proteinExistence type="predicted"/>
<evidence type="ECO:0000313" key="10">
    <source>
        <dbReference type="Proteomes" id="UP000694867"/>
    </source>
</evidence>
<dbReference type="Proteomes" id="UP000694867">
    <property type="component" value="Unplaced"/>
</dbReference>
<comment type="subcellular location">
    <subcellularLocation>
        <location evidence="1">Cytoplasm</location>
        <location evidence="1">Cytoskeleton</location>
        <location evidence="1">Cilium basal body</location>
    </subcellularLocation>
    <subcellularLocation>
        <location evidence="2">Cytoplasm</location>
        <location evidence="2">Cytoskeleton</location>
        <location evidence="2">Microtubule organizing center</location>
        <location evidence="2">Centrosome</location>
    </subcellularLocation>
</comment>
<dbReference type="InterPro" id="IPR026201">
    <property type="entry name" value="Cep290"/>
</dbReference>
<organism evidence="10 11">
    <name type="scientific">Galendromus occidentalis</name>
    <name type="common">western predatory mite</name>
    <dbReference type="NCBI Taxonomy" id="34638"/>
    <lineage>
        <taxon>Eukaryota</taxon>
        <taxon>Metazoa</taxon>
        <taxon>Ecdysozoa</taxon>
        <taxon>Arthropoda</taxon>
        <taxon>Chelicerata</taxon>
        <taxon>Arachnida</taxon>
        <taxon>Acari</taxon>
        <taxon>Parasitiformes</taxon>
        <taxon>Mesostigmata</taxon>
        <taxon>Gamasina</taxon>
        <taxon>Phytoseioidea</taxon>
        <taxon>Phytoseiidae</taxon>
        <taxon>Typhlodrominae</taxon>
        <taxon>Galendromus</taxon>
    </lineage>
</organism>
<evidence type="ECO:0000256" key="1">
    <source>
        <dbReference type="ARBA" id="ARBA00004120"/>
    </source>
</evidence>
<feature type="coiled-coil region" evidence="8">
    <location>
        <begin position="82"/>
        <end position="332"/>
    </location>
</feature>
<feature type="region of interest" description="Disordered" evidence="9">
    <location>
        <begin position="885"/>
        <end position="926"/>
    </location>
</feature>
<dbReference type="RefSeq" id="XP_018497338.1">
    <property type="nucleotide sequence ID" value="XM_018641822.1"/>
</dbReference>
<protein>
    <submittedName>
        <fullName evidence="11">Centrosomal protein of 290 kDa-like</fullName>
    </submittedName>
</protein>
<evidence type="ECO:0000256" key="6">
    <source>
        <dbReference type="ARBA" id="ARBA00023212"/>
    </source>
</evidence>
<gene>
    <name evidence="11" type="primary">LOC108865127</name>
</gene>
<feature type="region of interest" description="Disordered" evidence="9">
    <location>
        <begin position="1363"/>
        <end position="1397"/>
    </location>
</feature>
<feature type="compositionally biased region" description="Basic and acidic residues" evidence="9">
    <location>
        <begin position="548"/>
        <end position="557"/>
    </location>
</feature>
<evidence type="ECO:0000256" key="7">
    <source>
        <dbReference type="ARBA" id="ARBA00023273"/>
    </source>
</evidence>
<keyword evidence="10" id="KW-1185">Reference proteome</keyword>
<dbReference type="GO" id="GO:0034451">
    <property type="term" value="C:centriolar satellite"/>
    <property type="evidence" value="ECO:0007669"/>
    <property type="project" value="TreeGrafter"/>
</dbReference>
<dbReference type="GeneID" id="108865127"/>
<feature type="compositionally biased region" description="Basic residues" evidence="9">
    <location>
        <begin position="665"/>
        <end position="679"/>
    </location>
</feature>
<evidence type="ECO:0000256" key="9">
    <source>
        <dbReference type="SAM" id="MobiDB-lite"/>
    </source>
</evidence>
<dbReference type="GO" id="GO:0097711">
    <property type="term" value="P:ciliary basal body-plasma membrane docking"/>
    <property type="evidence" value="ECO:0007669"/>
    <property type="project" value="TreeGrafter"/>
</dbReference>
<dbReference type="KEGG" id="goe:108865127"/>
<dbReference type="GO" id="GO:1905349">
    <property type="term" value="P:ciliary transition zone assembly"/>
    <property type="evidence" value="ECO:0007669"/>
    <property type="project" value="TreeGrafter"/>
</dbReference>
<evidence type="ECO:0000256" key="2">
    <source>
        <dbReference type="ARBA" id="ARBA00004300"/>
    </source>
</evidence>
<keyword evidence="7" id="KW-0966">Cell projection</keyword>
<reference evidence="11" key="1">
    <citation type="submission" date="2025-08" db="UniProtKB">
        <authorList>
            <consortium name="RefSeq"/>
        </authorList>
    </citation>
    <scope>IDENTIFICATION</scope>
</reference>
<sequence>MTVLNWSLLRAVRPELNVEQADESELQQIEDAAEELAKVDRVEEIGEVRDLQTAFGVAQKIIRLKSMQAEAAIEELETTMKNSTLAQENERLRRDLARARRGDLEGEDQVKKLRDEIEDLQISLRREKQSLTRLESLYADADRDRKSLQVEVLALQSELDEKIKDVQKNEIHAASQVTERQYIAKLKEKNDQITKLMLALQEEENVNEDLRSTIEQLGAKLRDATVEIDQSADLIEELQRVRQTLTSQGEQNRREIATLEGLVDEYMDKINELEALQPPDMIRNNSSADSKNTSSDRLETWREILESKNCQIHQLESKCVQLERELETVLSSSNTLTLNILKRAITEKDEQIKSLAGSLTQATQDIEDNARFIEDLKRELSDKGDHRVDEKAFRASLRKLEEDNSQLEKQLLDREEQLAEALLIAKKYEMGVYGLSDAVTEVRVCKRKIAARDKNILRLQEQMAESYVEIERLKTENENLCQGIPPSRAKPSSSRRNSIEAEKTILALEEEILELKQSLRNLQKNLVDKVHEVSAGWDNSSDMQTRSNEQDISRSFDEDNFDRCQISRTPSEKRREVADGKSADETAHNTEMISENQQLKEFLIYVLESLQTINQHRSDKLKEDHPETRAKDPTSPSKRRRASANAENMSENPSGSPPKVELRPRSKLAKKPRVSSAKVRRARKENIDWLSELPIDFRMLKEFVRDILEENHSLVRDIGSLRESLTRDSSDQLLSKMFVSAQQQLLKQNAIISTYSGVVAEQMEYIDCIQEMYSRQVKALKSDARLAQPELSYTISFDYVAELKHQIKLLNEDIVHMKNNILNENPDAFDAKSIAHEDQTENMFLIEKLGMQVESLSQQYLKSQRLATERQNELLRLYEQTHQNVPVARELPASDQNKGREQNRSNDSDIDSSMEEESQTESERSMCQSFYKRMDSLRDYNRKLCTELADAKYILRRTQDALRLKETMLREVNKQHITHGNLEQKLKVMEISLDTTKKLLGHKEQTLERYRQLVTDLKQDLISTKVKRNSDVQELERKHMKDMYLAKKQIAEITMRAFQQQKKLALNDDAVTDQTTFEKILAEKQVAILQLQNKLKASQSNEIFLQNQFDQIRGTNASLNENIHELREKLRAAERSTQVTVSMPEIVTTPEVVSREDPQPSEESDEEETESKKLVEDLRGKLEVAEDRAAKLKRANEAAKERICALESEIEQQNTKIEQLRKIQKLKRADPKRMKILEDEVDSLRRQLSDLKQQQSEKPSEDAVKHIKQSIEVARWEESKKWQTLVETFREQLKTKSTAIEQLESARNALKNQILRLEKEKYALTDRLKAGLNVGPENTQAIEALMRKVTSQERLILSLQERAQHKTRRKPKENQIVPILVSPKTPRRHKGARSVSFDASVVDNEAMTGDEA</sequence>
<keyword evidence="5 8" id="KW-0175">Coiled coil</keyword>
<feature type="coiled-coil region" evidence="8">
    <location>
        <begin position="456"/>
        <end position="532"/>
    </location>
</feature>
<dbReference type="GO" id="GO:0035869">
    <property type="term" value="C:ciliary transition zone"/>
    <property type="evidence" value="ECO:0007669"/>
    <property type="project" value="TreeGrafter"/>
</dbReference>
<evidence type="ECO:0000256" key="8">
    <source>
        <dbReference type="SAM" id="Coils"/>
    </source>
</evidence>
<evidence type="ECO:0000256" key="3">
    <source>
        <dbReference type="ARBA" id="ARBA00022490"/>
    </source>
</evidence>
<feature type="compositionally biased region" description="Basic and acidic residues" evidence="9">
    <location>
        <begin position="897"/>
        <end position="907"/>
    </location>
</feature>
<evidence type="ECO:0000256" key="5">
    <source>
        <dbReference type="ARBA" id="ARBA00023054"/>
    </source>
</evidence>
<feature type="coiled-coil region" evidence="8">
    <location>
        <begin position="1286"/>
        <end position="1362"/>
    </location>
</feature>
<feature type="compositionally biased region" description="Acidic residues" evidence="9">
    <location>
        <begin position="1159"/>
        <end position="1169"/>
    </location>
</feature>
<name>A0AAJ7L6L8_9ACAR</name>
<keyword evidence="3" id="KW-0963">Cytoplasm</keyword>
<feature type="compositionally biased region" description="Acidic residues" evidence="9">
    <location>
        <begin position="908"/>
        <end position="920"/>
    </location>
</feature>
<feature type="coiled-coil region" evidence="8">
    <location>
        <begin position="1081"/>
        <end position="1136"/>
    </location>
</feature>
<feature type="region of interest" description="Disordered" evidence="9">
    <location>
        <begin position="537"/>
        <end position="591"/>
    </location>
</feature>
<feature type="region of interest" description="Disordered" evidence="9">
    <location>
        <begin position="1146"/>
        <end position="1174"/>
    </location>
</feature>
<dbReference type="PANTHER" id="PTHR18879:SF20">
    <property type="entry name" value="CENTROSOMAL PROTEIN OF 290 KDA"/>
    <property type="match status" value="1"/>
</dbReference>
<keyword evidence="4" id="KW-0970">Cilium biogenesis/degradation</keyword>